<feature type="non-terminal residue" evidence="1">
    <location>
        <position position="65"/>
    </location>
</feature>
<protein>
    <submittedName>
        <fullName evidence="1">Uncharacterized protein</fullName>
    </submittedName>
</protein>
<evidence type="ECO:0000313" key="2">
    <source>
        <dbReference type="Proteomes" id="UP000054279"/>
    </source>
</evidence>
<name>A0A0C9UF18_SPHS4</name>
<dbReference type="EMBL" id="KN837214">
    <property type="protein sequence ID" value="KIJ33339.1"/>
    <property type="molecule type" value="Genomic_DNA"/>
</dbReference>
<proteinExistence type="predicted"/>
<dbReference type="OrthoDB" id="412006at2759"/>
<evidence type="ECO:0000313" key="1">
    <source>
        <dbReference type="EMBL" id="KIJ33339.1"/>
    </source>
</evidence>
<sequence length="65" mass="7359">DYSIPKAYRPIALYNTMGKIISGVMTDITMYLTIGLPGRTTTSSLLYLTHKIKDSWHRKKVATII</sequence>
<keyword evidence="2" id="KW-1185">Reference proteome</keyword>
<reference evidence="1 2" key="1">
    <citation type="submission" date="2014-06" db="EMBL/GenBank/DDBJ databases">
        <title>Evolutionary Origins and Diversification of the Mycorrhizal Mutualists.</title>
        <authorList>
            <consortium name="DOE Joint Genome Institute"/>
            <consortium name="Mycorrhizal Genomics Consortium"/>
            <person name="Kohler A."/>
            <person name="Kuo A."/>
            <person name="Nagy L.G."/>
            <person name="Floudas D."/>
            <person name="Copeland A."/>
            <person name="Barry K.W."/>
            <person name="Cichocki N."/>
            <person name="Veneault-Fourrey C."/>
            <person name="LaButti K."/>
            <person name="Lindquist E.A."/>
            <person name="Lipzen A."/>
            <person name="Lundell T."/>
            <person name="Morin E."/>
            <person name="Murat C."/>
            <person name="Riley R."/>
            <person name="Ohm R."/>
            <person name="Sun H."/>
            <person name="Tunlid A."/>
            <person name="Henrissat B."/>
            <person name="Grigoriev I.V."/>
            <person name="Hibbett D.S."/>
            <person name="Martin F."/>
        </authorList>
    </citation>
    <scope>NUCLEOTIDE SEQUENCE [LARGE SCALE GENOMIC DNA]</scope>
    <source>
        <strain evidence="1 2">SS14</strain>
    </source>
</reference>
<dbReference type="AlphaFoldDB" id="A0A0C9UF18"/>
<dbReference type="HOGENOM" id="CLU_2856106_0_0_1"/>
<organism evidence="1 2">
    <name type="scientific">Sphaerobolus stellatus (strain SS14)</name>
    <dbReference type="NCBI Taxonomy" id="990650"/>
    <lineage>
        <taxon>Eukaryota</taxon>
        <taxon>Fungi</taxon>
        <taxon>Dikarya</taxon>
        <taxon>Basidiomycota</taxon>
        <taxon>Agaricomycotina</taxon>
        <taxon>Agaricomycetes</taxon>
        <taxon>Phallomycetidae</taxon>
        <taxon>Geastrales</taxon>
        <taxon>Sphaerobolaceae</taxon>
        <taxon>Sphaerobolus</taxon>
    </lineage>
</organism>
<accession>A0A0C9UF18</accession>
<feature type="non-terminal residue" evidence="1">
    <location>
        <position position="1"/>
    </location>
</feature>
<gene>
    <name evidence="1" type="ORF">M422DRAFT_115232</name>
</gene>
<dbReference type="Proteomes" id="UP000054279">
    <property type="component" value="Unassembled WGS sequence"/>
</dbReference>